<dbReference type="GO" id="GO:0016740">
    <property type="term" value="F:transferase activity"/>
    <property type="evidence" value="ECO:0007669"/>
    <property type="project" value="UniProtKB-KW"/>
</dbReference>
<protein>
    <recommendedName>
        <fullName evidence="2">Methyltransferase domain-containing protein</fullName>
    </recommendedName>
</protein>
<dbReference type="CDD" id="cd02440">
    <property type="entry name" value="AdoMet_MTases"/>
    <property type="match status" value="1"/>
</dbReference>
<reference evidence="3" key="1">
    <citation type="submission" date="2021-01" db="UniProtKB">
        <authorList>
            <consortium name="EnsemblMetazoa"/>
        </authorList>
    </citation>
    <scope>IDENTIFICATION</scope>
</reference>
<dbReference type="PANTHER" id="PTHR43861">
    <property type="entry name" value="TRANS-ACONITATE 2-METHYLTRANSFERASE-RELATED"/>
    <property type="match status" value="1"/>
</dbReference>
<sequence>MVNKFTSQNESGVSEYQNISKIAQEKYFDTLVEGIQIEEDWKIIDIGCGTGNNTFKVSKLVGKDGRVFGIDPIKERIQKARDVYQRPNLSFHEAFGNQVGQFEVEFDAAVSSTAMHFLSSEDKVATFKEIHKTLKTDGLFVFNLNRLSLLTFNKMDVIAGKLGCFDNFYVADTPAELEDICHKAGFRNVRVEAKDFPVKFENTDHLVRWYTASMHNVGYEEIVAKMKKLYEEDYPNDSLDDPVIYVDQYFMCYCQK</sequence>
<proteinExistence type="predicted"/>
<dbReference type="GeneID" id="136816215"/>
<dbReference type="InterPro" id="IPR041698">
    <property type="entry name" value="Methyltransf_25"/>
</dbReference>
<dbReference type="Pfam" id="PF13649">
    <property type="entry name" value="Methyltransf_25"/>
    <property type="match status" value="1"/>
</dbReference>
<organism evidence="3 4">
    <name type="scientific">Clytia hemisphaerica</name>
    <dbReference type="NCBI Taxonomy" id="252671"/>
    <lineage>
        <taxon>Eukaryota</taxon>
        <taxon>Metazoa</taxon>
        <taxon>Cnidaria</taxon>
        <taxon>Hydrozoa</taxon>
        <taxon>Hydroidolina</taxon>
        <taxon>Leptothecata</taxon>
        <taxon>Obeliida</taxon>
        <taxon>Clytiidae</taxon>
        <taxon>Clytia</taxon>
    </lineage>
</organism>
<accession>A0A7M5UTF7</accession>
<keyword evidence="1" id="KW-0808">Transferase</keyword>
<evidence type="ECO:0000259" key="2">
    <source>
        <dbReference type="Pfam" id="PF13649"/>
    </source>
</evidence>
<dbReference type="Proteomes" id="UP000594262">
    <property type="component" value="Unplaced"/>
</dbReference>
<dbReference type="InterPro" id="IPR029063">
    <property type="entry name" value="SAM-dependent_MTases_sf"/>
</dbReference>
<evidence type="ECO:0000256" key="1">
    <source>
        <dbReference type="ARBA" id="ARBA00022679"/>
    </source>
</evidence>
<dbReference type="EnsemblMetazoa" id="CLYHEMT004225.1">
    <property type="protein sequence ID" value="CLYHEMP004225.1"/>
    <property type="gene ID" value="CLYHEMG004225"/>
</dbReference>
<evidence type="ECO:0000313" key="4">
    <source>
        <dbReference type="Proteomes" id="UP000594262"/>
    </source>
</evidence>
<name>A0A7M5UTF7_9CNID</name>
<feature type="domain" description="Methyltransferase" evidence="2">
    <location>
        <begin position="43"/>
        <end position="138"/>
    </location>
</feature>
<dbReference type="RefSeq" id="XP_066928672.1">
    <property type="nucleotide sequence ID" value="XM_067072571.1"/>
</dbReference>
<evidence type="ECO:0000313" key="3">
    <source>
        <dbReference type="EnsemblMetazoa" id="CLYHEMP004225.1"/>
    </source>
</evidence>
<keyword evidence="4" id="KW-1185">Reference proteome</keyword>
<dbReference type="SUPFAM" id="SSF53335">
    <property type="entry name" value="S-adenosyl-L-methionine-dependent methyltransferases"/>
    <property type="match status" value="1"/>
</dbReference>
<dbReference type="OrthoDB" id="8300214at2759"/>
<dbReference type="Gene3D" id="3.40.50.150">
    <property type="entry name" value="Vaccinia Virus protein VP39"/>
    <property type="match status" value="1"/>
</dbReference>
<dbReference type="AlphaFoldDB" id="A0A7M5UTF7"/>